<dbReference type="RefSeq" id="WP_189895121.1">
    <property type="nucleotide sequence ID" value="NZ_BMVN01000104.1"/>
</dbReference>
<gene>
    <name evidence="1" type="ORF">GCM10010345_92080</name>
</gene>
<keyword evidence="2" id="KW-1185">Reference proteome</keyword>
<organism evidence="1 2">
    <name type="scientific">Streptomyces canarius</name>
    <dbReference type="NCBI Taxonomy" id="285453"/>
    <lineage>
        <taxon>Bacteria</taxon>
        <taxon>Bacillati</taxon>
        <taxon>Actinomycetota</taxon>
        <taxon>Actinomycetes</taxon>
        <taxon>Kitasatosporales</taxon>
        <taxon>Streptomycetaceae</taxon>
        <taxon>Streptomyces</taxon>
    </lineage>
</organism>
<name>A0ABQ3DDN8_9ACTN</name>
<proteinExistence type="predicted"/>
<reference evidence="2" key="1">
    <citation type="journal article" date="2019" name="Int. J. Syst. Evol. Microbiol.">
        <title>The Global Catalogue of Microorganisms (GCM) 10K type strain sequencing project: providing services to taxonomists for standard genome sequencing and annotation.</title>
        <authorList>
            <consortium name="The Broad Institute Genomics Platform"/>
            <consortium name="The Broad Institute Genome Sequencing Center for Infectious Disease"/>
            <person name="Wu L."/>
            <person name="Ma J."/>
        </authorList>
    </citation>
    <scope>NUCLEOTIDE SEQUENCE [LARGE SCALE GENOMIC DNA]</scope>
    <source>
        <strain evidence="2">JCM 4733</strain>
    </source>
</reference>
<comment type="caution">
    <text evidence="1">The sequence shown here is derived from an EMBL/GenBank/DDBJ whole genome shotgun (WGS) entry which is preliminary data.</text>
</comment>
<dbReference type="Proteomes" id="UP000653644">
    <property type="component" value="Unassembled WGS sequence"/>
</dbReference>
<evidence type="ECO:0000313" key="1">
    <source>
        <dbReference type="EMBL" id="GHA75395.1"/>
    </source>
</evidence>
<accession>A0ABQ3DDN8</accession>
<dbReference type="EMBL" id="BMVN01000104">
    <property type="protein sequence ID" value="GHA75395.1"/>
    <property type="molecule type" value="Genomic_DNA"/>
</dbReference>
<protein>
    <recommendedName>
        <fullName evidence="3">MFS transporter</fullName>
    </recommendedName>
</protein>
<sequence>MANNDRTPSAAPHTDNAAAVPDSWRRLVAVALLSGAVRRIGSLLTGFVVTWWQHD</sequence>
<evidence type="ECO:0008006" key="3">
    <source>
        <dbReference type="Google" id="ProtNLM"/>
    </source>
</evidence>
<evidence type="ECO:0000313" key="2">
    <source>
        <dbReference type="Proteomes" id="UP000653644"/>
    </source>
</evidence>